<dbReference type="UniPathway" id="UPA00527">
    <property type="reaction ID" value="UER00585"/>
</dbReference>
<keyword evidence="5 6" id="KW-0520">NAD</keyword>
<feature type="binding site" evidence="9">
    <location>
        <begin position="299"/>
        <end position="302"/>
    </location>
    <ligand>
        <name>NAD(+)</name>
        <dbReference type="ChEBI" id="CHEBI:57540"/>
    </ligand>
</feature>
<comment type="cofactor">
    <cofactor evidence="10">
        <name>Mg(2+)</name>
        <dbReference type="ChEBI" id="CHEBI:18420"/>
    </cofactor>
    <text evidence="10">Binds 1 Mg(2+) ion per subunit.</text>
</comment>
<feature type="binding site" evidence="9">
    <location>
        <position position="134"/>
    </location>
    <ligand>
        <name>NAD(+)</name>
        <dbReference type="ChEBI" id="CHEBI:57540"/>
    </ligand>
</feature>
<feature type="binding site" evidence="9">
    <location>
        <position position="198"/>
    </location>
    <ligand>
        <name>NAD(+)</name>
        <dbReference type="ChEBI" id="CHEBI:57540"/>
    </ligand>
</feature>
<sequence length="372" mass="39707">MIIGLVKEIKNNENRVGLTPSGVSALVKRGHKVLVEKSAGIGSGFEDDQYAKAGADLIHEKASIFNNSDVIVKVKEPLEEEYDLFKEGQTLYTYLHLAANLKLTKALLKKKVIGIAYETVQLKNGKLPLLVPMSEIAGRMSVQIGANLLQKYNGGSGILLGGVPGVMPGEVVIIGGGIVGTNAAKIACGLGALVTILDINNERLAYLDDIFFGRVTTLTCNEYNVAKAVEKADLLIGAVLVAGASAPKIVTKEMVKSMKKGSVIVDVAIDQGGSIETIDRVTTHDNPCYEKYGIVHYSVANMPGAVPRTSTLALESATLPYLIELADNGVREAMIKDEALLFGLNTYLGSITCEAVAESLKLPYTNPEDLFK</sequence>
<evidence type="ECO:0000256" key="7">
    <source>
        <dbReference type="PIRSR" id="PIRSR000183-1"/>
    </source>
</evidence>
<dbReference type="GO" id="GO:0046872">
    <property type="term" value="F:metal ion binding"/>
    <property type="evidence" value="ECO:0007669"/>
    <property type="project" value="UniProtKB-KW"/>
</dbReference>
<dbReference type="PANTHER" id="PTHR42795:SF1">
    <property type="entry name" value="ALANINE DEHYDROGENASE"/>
    <property type="match status" value="1"/>
</dbReference>
<dbReference type="NCBIfam" id="TIGR00518">
    <property type="entry name" value="alaDH"/>
    <property type="match status" value="1"/>
</dbReference>
<feature type="domain" description="Alanine dehydrogenase/pyridine nucleotide transhydrogenase N-terminal" evidence="12">
    <location>
        <begin position="4"/>
        <end position="137"/>
    </location>
</feature>
<evidence type="ECO:0000259" key="11">
    <source>
        <dbReference type="SMART" id="SM01002"/>
    </source>
</evidence>
<reference evidence="13 14" key="1">
    <citation type="submission" date="2020-07" db="EMBL/GenBank/DDBJ databases">
        <title>A new beta-1,3-glucan-decomposing anaerobic bacterium isolated from anoxic soil subjected to biological soil disinfestation.</title>
        <authorList>
            <person name="Ueki A."/>
            <person name="Tonouchi A."/>
        </authorList>
    </citation>
    <scope>NUCLEOTIDE SEQUENCE [LARGE SCALE GENOMIC DNA]</scope>
    <source>
        <strain evidence="13 14">TW1</strain>
    </source>
</reference>
<comment type="pathway">
    <text evidence="1">Amino-acid degradation; L-alanine degradation via dehydrogenase pathway; NH(3) and pyruvate from L-alanine: step 1/1.</text>
</comment>
<feature type="binding site" evidence="9">
    <location>
        <position position="280"/>
    </location>
    <ligand>
        <name>NAD(+)</name>
        <dbReference type="ChEBI" id="CHEBI:57540"/>
    </ligand>
</feature>
<feature type="active site" description="Proton donor/acceptor" evidence="7">
    <location>
        <position position="96"/>
    </location>
</feature>
<dbReference type="InterPro" id="IPR007886">
    <property type="entry name" value="AlaDH/PNT_N"/>
</dbReference>
<dbReference type="PIRSF" id="PIRSF000183">
    <property type="entry name" value="Alanine_dh"/>
    <property type="match status" value="1"/>
</dbReference>
<feature type="active site" description="Proton donor/acceptor" evidence="7">
    <location>
        <position position="270"/>
    </location>
</feature>
<gene>
    <name evidence="13" type="ORF">bsdtw1_03055</name>
</gene>
<evidence type="ECO:0000259" key="12">
    <source>
        <dbReference type="SMART" id="SM01003"/>
    </source>
</evidence>
<evidence type="ECO:0000313" key="13">
    <source>
        <dbReference type="EMBL" id="GFP76943.1"/>
    </source>
</evidence>
<accession>A0A6V8SQ14</accession>
<evidence type="ECO:0000313" key="14">
    <source>
        <dbReference type="Proteomes" id="UP000580568"/>
    </source>
</evidence>
<dbReference type="InterPro" id="IPR008142">
    <property type="entry name" value="AlaDH/PNT_CS1"/>
</dbReference>
<protein>
    <recommendedName>
        <fullName evidence="3 6">Alanine dehydrogenase</fullName>
        <ecNumber evidence="3 6">1.4.1.1</ecNumber>
    </recommendedName>
</protein>
<dbReference type="GO" id="GO:0000166">
    <property type="term" value="F:nucleotide binding"/>
    <property type="evidence" value="ECO:0007669"/>
    <property type="project" value="UniProtKB-KW"/>
</dbReference>
<feature type="binding site" evidence="8">
    <location>
        <position position="75"/>
    </location>
    <ligand>
        <name>substrate</name>
    </ligand>
</feature>
<evidence type="ECO:0000256" key="2">
    <source>
        <dbReference type="ARBA" id="ARBA00005689"/>
    </source>
</evidence>
<feature type="binding site" evidence="8">
    <location>
        <position position="15"/>
    </location>
    <ligand>
        <name>substrate</name>
    </ligand>
</feature>
<dbReference type="SUPFAM" id="SSF51735">
    <property type="entry name" value="NAD(P)-binding Rossmann-fold domains"/>
    <property type="match status" value="1"/>
</dbReference>
<dbReference type="EMBL" id="BLZR01000001">
    <property type="protein sequence ID" value="GFP76943.1"/>
    <property type="molecule type" value="Genomic_DNA"/>
</dbReference>
<evidence type="ECO:0000256" key="6">
    <source>
        <dbReference type="PIRNR" id="PIRNR000183"/>
    </source>
</evidence>
<dbReference type="CDD" id="cd05305">
    <property type="entry name" value="L-AlaDH"/>
    <property type="match status" value="1"/>
</dbReference>
<dbReference type="InterPro" id="IPR008143">
    <property type="entry name" value="Ala_DH/PNT_CS2"/>
</dbReference>
<keyword evidence="10" id="KW-0479">Metal-binding</keyword>
<organism evidence="13 14">
    <name type="scientific">Clostridium fungisolvens</name>
    <dbReference type="NCBI Taxonomy" id="1604897"/>
    <lineage>
        <taxon>Bacteria</taxon>
        <taxon>Bacillati</taxon>
        <taxon>Bacillota</taxon>
        <taxon>Clostridia</taxon>
        <taxon>Eubacteriales</taxon>
        <taxon>Clostridiaceae</taxon>
        <taxon>Clostridium</taxon>
    </lineage>
</organism>
<evidence type="ECO:0000256" key="1">
    <source>
        <dbReference type="ARBA" id="ARBA00005206"/>
    </source>
</evidence>
<keyword evidence="14" id="KW-1185">Reference proteome</keyword>
<dbReference type="GO" id="GO:0000286">
    <property type="term" value="F:alanine dehydrogenase activity"/>
    <property type="evidence" value="ECO:0007669"/>
    <property type="project" value="UniProtKB-UniRule"/>
</dbReference>
<dbReference type="Pfam" id="PF01262">
    <property type="entry name" value="AlaDh_PNT_C"/>
    <property type="match status" value="1"/>
</dbReference>
<keyword evidence="10" id="KW-0460">Magnesium</keyword>
<evidence type="ECO:0000256" key="4">
    <source>
        <dbReference type="ARBA" id="ARBA00023002"/>
    </source>
</evidence>
<comment type="catalytic activity">
    <reaction evidence="6">
        <text>L-alanine + NAD(+) + H2O = pyruvate + NH4(+) + NADH + H(+)</text>
        <dbReference type="Rhea" id="RHEA:18405"/>
        <dbReference type="ChEBI" id="CHEBI:15361"/>
        <dbReference type="ChEBI" id="CHEBI:15377"/>
        <dbReference type="ChEBI" id="CHEBI:15378"/>
        <dbReference type="ChEBI" id="CHEBI:28938"/>
        <dbReference type="ChEBI" id="CHEBI:57540"/>
        <dbReference type="ChEBI" id="CHEBI:57945"/>
        <dbReference type="ChEBI" id="CHEBI:57972"/>
        <dbReference type="EC" id="1.4.1.1"/>
    </reaction>
</comment>
<dbReference type="PANTHER" id="PTHR42795">
    <property type="entry name" value="ALANINE DEHYDROGENASE"/>
    <property type="match status" value="1"/>
</dbReference>
<dbReference type="RefSeq" id="WP_183278338.1">
    <property type="nucleotide sequence ID" value="NZ_BLZR01000001.1"/>
</dbReference>
<keyword evidence="4 6" id="KW-0560">Oxidoreductase</keyword>
<dbReference type="SMART" id="SM01003">
    <property type="entry name" value="AlaDh_PNT_N"/>
    <property type="match status" value="1"/>
</dbReference>
<proteinExistence type="inferred from homology"/>
<evidence type="ECO:0000256" key="3">
    <source>
        <dbReference type="ARBA" id="ARBA00012897"/>
    </source>
</evidence>
<comment type="similarity">
    <text evidence="2 6">Belongs to the AlaDH/PNT family.</text>
</comment>
<feature type="binding site" evidence="9">
    <location>
        <begin position="239"/>
        <end position="240"/>
    </location>
    <ligand>
        <name>NAD(+)</name>
        <dbReference type="ChEBI" id="CHEBI:57540"/>
    </ligand>
</feature>
<evidence type="ECO:0000256" key="5">
    <source>
        <dbReference type="ARBA" id="ARBA00023027"/>
    </source>
</evidence>
<name>A0A6V8SQ14_9CLOT</name>
<dbReference type="Proteomes" id="UP000580568">
    <property type="component" value="Unassembled WGS sequence"/>
</dbReference>
<dbReference type="Gene3D" id="3.40.50.720">
    <property type="entry name" value="NAD(P)-binding Rossmann-like Domain"/>
    <property type="match status" value="2"/>
</dbReference>
<dbReference type="PROSITE" id="PS00837">
    <property type="entry name" value="ALADH_PNT_2"/>
    <property type="match status" value="1"/>
</dbReference>
<dbReference type="SMART" id="SM01002">
    <property type="entry name" value="AlaDh_PNT_C"/>
    <property type="match status" value="1"/>
</dbReference>
<dbReference type="InterPro" id="IPR008141">
    <property type="entry name" value="Ala_DH"/>
</dbReference>
<feature type="binding site" evidence="9">
    <location>
        <position position="203"/>
    </location>
    <ligand>
        <name>NAD(+)</name>
        <dbReference type="ChEBI" id="CHEBI:57540"/>
    </ligand>
</feature>
<feature type="binding site" evidence="10">
    <location>
        <position position="324"/>
    </location>
    <ligand>
        <name>Mg(2+)</name>
        <dbReference type="ChEBI" id="CHEBI:18420"/>
    </ligand>
</feature>
<dbReference type="SUPFAM" id="SSF52283">
    <property type="entry name" value="Formate/glycerate dehydrogenase catalytic domain-like"/>
    <property type="match status" value="1"/>
</dbReference>
<dbReference type="PROSITE" id="PS00836">
    <property type="entry name" value="ALADH_PNT_1"/>
    <property type="match status" value="1"/>
</dbReference>
<dbReference type="InterPro" id="IPR007698">
    <property type="entry name" value="AlaDH/PNT_NAD(H)-bd"/>
</dbReference>
<feature type="domain" description="Alanine dehydrogenase/pyridine nucleotide transhydrogenase NAD(H)-binding" evidence="11">
    <location>
        <begin position="149"/>
        <end position="298"/>
    </location>
</feature>
<dbReference type="GO" id="GO:0042853">
    <property type="term" value="P:L-alanine catabolic process"/>
    <property type="evidence" value="ECO:0007669"/>
    <property type="project" value="UniProtKB-UniPathway"/>
</dbReference>
<dbReference type="EC" id="1.4.1.1" evidence="3 6"/>
<dbReference type="Pfam" id="PF05222">
    <property type="entry name" value="AlaDh_PNT_N"/>
    <property type="match status" value="1"/>
</dbReference>
<keyword evidence="9" id="KW-0547">Nucleotide-binding</keyword>
<evidence type="ECO:0000256" key="9">
    <source>
        <dbReference type="PIRSR" id="PIRSR000183-3"/>
    </source>
</evidence>
<comment type="caution">
    <text evidence="13">The sequence shown here is derived from an EMBL/GenBank/DDBJ whole genome shotgun (WGS) entry which is preliminary data.</text>
</comment>
<dbReference type="FunFam" id="3.40.50.720:FF:000049">
    <property type="entry name" value="Alanine dehydrogenase"/>
    <property type="match status" value="1"/>
</dbReference>
<evidence type="ECO:0000256" key="8">
    <source>
        <dbReference type="PIRSR" id="PIRSR000183-2"/>
    </source>
</evidence>
<dbReference type="AlphaFoldDB" id="A0A6V8SQ14"/>
<evidence type="ECO:0000256" key="10">
    <source>
        <dbReference type="PIRSR" id="PIRSR000183-4"/>
    </source>
</evidence>
<feature type="binding site" evidence="9">
    <location>
        <begin position="267"/>
        <end position="270"/>
    </location>
    <ligand>
        <name>NAD(+)</name>
        <dbReference type="ChEBI" id="CHEBI:57540"/>
    </ligand>
</feature>
<dbReference type="InterPro" id="IPR036291">
    <property type="entry name" value="NAD(P)-bd_dom_sf"/>
</dbReference>
<dbReference type="GO" id="GO:0005886">
    <property type="term" value="C:plasma membrane"/>
    <property type="evidence" value="ECO:0007669"/>
    <property type="project" value="TreeGrafter"/>
</dbReference>